<dbReference type="Gene3D" id="1.20.1260.20">
    <property type="entry name" value="PPE superfamily"/>
    <property type="match status" value="1"/>
</dbReference>
<feature type="compositionally biased region" description="Low complexity" evidence="1">
    <location>
        <begin position="353"/>
        <end position="363"/>
    </location>
</feature>
<evidence type="ECO:0000313" key="2">
    <source>
        <dbReference type="EMBL" id="APU12978.1"/>
    </source>
</evidence>
<organism evidence="2 3">
    <name type="scientific">Actinoalloteichus fjordicus</name>
    <dbReference type="NCBI Taxonomy" id="1612552"/>
    <lineage>
        <taxon>Bacteria</taxon>
        <taxon>Bacillati</taxon>
        <taxon>Actinomycetota</taxon>
        <taxon>Actinomycetes</taxon>
        <taxon>Pseudonocardiales</taxon>
        <taxon>Pseudonocardiaceae</taxon>
        <taxon>Actinoalloteichus</taxon>
    </lineage>
</organism>
<feature type="compositionally biased region" description="Pro residues" evidence="1">
    <location>
        <begin position="288"/>
        <end position="299"/>
    </location>
</feature>
<protein>
    <recommendedName>
        <fullName evidence="4">PPE family domain-containing protein</fullName>
    </recommendedName>
</protein>
<dbReference type="PRINTS" id="PR01217">
    <property type="entry name" value="PRICHEXTENSN"/>
</dbReference>
<dbReference type="KEGG" id="acad:UA74_04495"/>
<feature type="region of interest" description="Disordered" evidence="1">
    <location>
        <begin position="176"/>
        <end position="450"/>
    </location>
</feature>
<feature type="compositionally biased region" description="Gly residues" evidence="1">
    <location>
        <begin position="387"/>
        <end position="408"/>
    </location>
</feature>
<feature type="compositionally biased region" description="Pro residues" evidence="1">
    <location>
        <begin position="233"/>
        <end position="269"/>
    </location>
</feature>
<feature type="compositionally biased region" description="Basic and acidic residues" evidence="1">
    <location>
        <begin position="409"/>
        <end position="419"/>
    </location>
</feature>
<dbReference type="EMBL" id="CP016076">
    <property type="protein sequence ID" value="APU12978.1"/>
    <property type="molecule type" value="Genomic_DNA"/>
</dbReference>
<dbReference type="AlphaFoldDB" id="A0AAC9L7T7"/>
<sequence length="450" mass="43754">MYTEAGSGDQIRYNRYEGFSQQEKYEWMHAEQGPDAAEGVRTALSQLADAMAESDLMLRAALRPDGLEWEGTAASALGAVGSQAAAWSLGSSDASQAAGMGMIVSGAGFAQTRNTIEPPVEVTPPTIGDALGAAFSGPYGGMNDQVEALRAEVGKADAANRALYAYEATVRESADNISSIPVPPQIAAGSPSATPGRSDTPGAGLDHGGSYSTPPAERGGLSAPGSPEQDTPRPSPVQPTPPAPFEPTTPPPSGQQPLTPTPPAEPAPPGRIGVPEAPSISPDLRSPGPTPPSFGPPGGGPITAPPSGGGGVGGFGPIGGGFGSPGGGVGGGPRSGGFGPGSGFGSGLGSGPGSPASGQPTPGRMGVGPGTPAGFGPGTAGASSGTGRPGAGAGMMGGGGAGAPGGRGDGAEDAEHSDRFAAPSDEIFGLDDLPPVAPAVFGDDTPERTR</sequence>
<dbReference type="RefSeq" id="WP_075763856.1">
    <property type="nucleotide sequence ID" value="NZ_CP016076.1"/>
</dbReference>
<evidence type="ECO:0008006" key="4">
    <source>
        <dbReference type="Google" id="ProtNLM"/>
    </source>
</evidence>
<accession>A0AAC9L7T7</accession>
<gene>
    <name evidence="2" type="ORF">UA74_04495</name>
</gene>
<name>A0AAC9L7T7_9PSEU</name>
<proteinExistence type="predicted"/>
<evidence type="ECO:0000256" key="1">
    <source>
        <dbReference type="SAM" id="MobiDB-lite"/>
    </source>
</evidence>
<keyword evidence="3" id="KW-1185">Reference proteome</keyword>
<dbReference type="Proteomes" id="UP000185511">
    <property type="component" value="Chromosome"/>
</dbReference>
<reference evidence="3" key="1">
    <citation type="submission" date="2016-06" db="EMBL/GenBank/DDBJ databases">
        <title>Complete genome sequence of Actinoalloteichus fjordicus DSM 46855 (=ADI127-17), type strain of the new species Actinoalloteichus fjordicus.</title>
        <authorList>
            <person name="Ruckert C."/>
            <person name="Nouioui I."/>
            <person name="Willmese J."/>
            <person name="van Wezel G."/>
            <person name="Klenk H.-P."/>
            <person name="Kalinowski J."/>
            <person name="Zotchev S.B."/>
        </authorList>
    </citation>
    <scope>NUCLEOTIDE SEQUENCE [LARGE SCALE GENOMIC DNA]</scope>
    <source>
        <strain evidence="3">ADI127-7</strain>
    </source>
</reference>
<evidence type="ECO:0000313" key="3">
    <source>
        <dbReference type="Proteomes" id="UP000185511"/>
    </source>
</evidence>
<dbReference type="InterPro" id="IPR038332">
    <property type="entry name" value="PPE_sf"/>
</dbReference>
<feature type="compositionally biased region" description="Gly residues" evidence="1">
    <location>
        <begin position="365"/>
        <end position="379"/>
    </location>
</feature>
<feature type="compositionally biased region" description="Gly residues" evidence="1">
    <location>
        <begin position="300"/>
        <end position="352"/>
    </location>
</feature>